<keyword evidence="2" id="KW-0804">Transcription</keyword>
<dbReference type="STRING" id="937218.SAMN06297251_11313"/>
<feature type="domain" description="HTH araC/xylS-type" evidence="3">
    <location>
        <begin position="235"/>
        <end position="333"/>
    </location>
</feature>
<name>A0A1W2D6D4_9HYPH</name>
<dbReference type="PANTHER" id="PTHR43130:SF3">
    <property type="entry name" value="HTH-TYPE TRANSCRIPTIONAL REGULATOR RV1931C"/>
    <property type="match status" value="1"/>
</dbReference>
<gene>
    <name evidence="4" type="ORF">SAMN06297251_11313</name>
</gene>
<dbReference type="GO" id="GO:0043565">
    <property type="term" value="F:sequence-specific DNA binding"/>
    <property type="evidence" value="ECO:0007669"/>
    <property type="project" value="InterPro"/>
</dbReference>
<proteinExistence type="predicted"/>
<keyword evidence="1" id="KW-0805">Transcription regulation</keyword>
<dbReference type="EMBL" id="FWXR01000013">
    <property type="protein sequence ID" value="SMC93100.1"/>
    <property type="molecule type" value="Genomic_DNA"/>
</dbReference>
<dbReference type="AlphaFoldDB" id="A0A1W2D6D4"/>
<dbReference type="GO" id="GO:0003700">
    <property type="term" value="F:DNA-binding transcription factor activity"/>
    <property type="evidence" value="ECO:0007669"/>
    <property type="project" value="InterPro"/>
</dbReference>
<protein>
    <submittedName>
        <fullName evidence="4">Transcriptional regulator, AraC family with amidase-like domain</fullName>
    </submittedName>
</protein>
<dbReference type="Gene3D" id="1.10.10.60">
    <property type="entry name" value="Homeodomain-like"/>
    <property type="match status" value="1"/>
</dbReference>
<organism evidence="4 5">
    <name type="scientific">Fulvimarina manganoxydans</name>
    <dbReference type="NCBI Taxonomy" id="937218"/>
    <lineage>
        <taxon>Bacteria</taxon>
        <taxon>Pseudomonadati</taxon>
        <taxon>Pseudomonadota</taxon>
        <taxon>Alphaproteobacteria</taxon>
        <taxon>Hyphomicrobiales</taxon>
        <taxon>Aurantimonadaceae</taxon>
        <taxon>Fulvimarina</taxon>
    </lineage>
</organism>
<dbReference type="InterPro" id="IPR009057">
    <property type="entry name" value="Homeodomain-like_sf"/>
</dbReference>
<dbReference type="Proteomes" id="UP000192656">
    <property type="component" value="Unassembled WGS sequence"/>
</dbReference>
<dbReference type="SUPFAM" id="SSF46689">
    <property type="entry name" value="Homeodomain-like"/>
    <property type="match status" value="2"/>
</dbReference>
<dbReference type="CDD" id="cd03136">
    <property type="entry name" value="GATase1_AraC_ArgR_like"/>
    <property type="match status" value="1"/>
</dbReference>
<evidence type="ECO:0000313" key="4">
    <source>
        <dbReference type="EMBL" id="SMC93100.1"/>
    </source>
</evidence>
<dbReference type="Pfam" id="PF12833">
    <property type="entry name" value="HTH_18"/>
    <property type="match status" value="1"/>
</dbReference>
<dbReference type="RefSeq" id="WP_139798397.1">
    <property type="nucleotide sequence ID" value="NZ_FWXR01000013.1"/>
</dbReference>
<dbReference type="PANTHER" id="PTHR43130">
    <property type="entry name" value="ARAC-FAMILY TRANSCRIPTIONAL REGULATOR"/>
    <property type="match status" value="1"/>
</dbReference>
<dbReference type="SMART" id="SM00342">
    <property type="entry name" value="HTH_ARAC"/>
    <property type="match status" value="1"/>
</dbReference>
<keyword evidence="5" id="KW-1185">Reference proteome</keyword>
<dbReference type="Pfam" id="PF01965">
    <property type="entry name" value="DJ-1_PfpI"/>
    <property type="match status" value="1"/>
</dbReference>
<evidence type="ECO:0000256" key="2">
    <source>
        <dbReference type="ARBA" id="ARBA00023163"/>
    </source>
</evidence>
<dbReference type="SUPFAM" id="SSF52317">
    <property type="entry name" value="Class I glutamine amidotransferase-like"/>
    <property type="match status" value="1"/>
</dbReference>
<dbReference type="InterPro" id="IPR018060">
    <property type="entry name" value="HTH_AraC"/>
</dbReference>
<evidence type="ECO:0000313" key="5">
    <source>
        <dbReference type="Proteomes" id="UP000192656"/>
    </source>
</evidence>
<dbReference type="InterPro" id="IPR029062">
    <property type="entry name" value="Class_I_gatase-like"/>
</dbReference>
<dbReference type="OrthoDB" id="9793400at2"/>
<dbReference type="InterPro" id="IPR052158">
    <property type="entry name" value="INH-QAR"/>
</dbReference>
<dbReference type="Gene3D" id="3.40.50.880">
    <property type="match status" value="1"/>
</dbReference>
<dbReference type="InterPro" id="IPR002818">
    <property type="entry name" value="DJ-1/PfpI"/>
</dbReference>
<evidence type="ECO:0000259" key="3">
    <source>
        <dbReference type="PROSITE" id="PS01124"/>
    </source>
</evidence>
<dbReference type="PROSITE" id="PS01124">
    <property type="entry name" value="HTH_ARAC_FAMILY_2"/>
    <property type="match status" value="1"/>
</dbReference>
<reference evidence="4 5" key="1">
    <citation type="submission" date="2017-04" db="EMBL/GenBank/DDBJ databases">
        <authorList>
            <person name="Afonso C.L."/>
            <person name="Miller P.J."/>
            <person name="Scott M.A."/>
            <person name="Spackman E."/>
            <person name="Goraichik I."/>
            <person name="Dimitrov K.M."/>
            <person name="Suarez D.L."/>
            <person name="Swayne D.E."/>
        </authorList>
    </citation>
    <scope>NUCLEOTIDE SEQUENCE [LARGE SCALE GENOMIC DNA]</scope>
    <source>
        <strain evidence="4 5">CGMCC 1.10972</strain>
    </source>
</reference>
<evidence type="ECO:0000256" key="1">
    <source>
        <dbReference type="ARBA" id="ARBA00023015"/>
    </source>
</evidence>
<accession>A0A1W2D6D4</accession>
<sequence>MAMQKHRPAPYSSDRPVRPALRVGFVLANNFTLSAFSLFVDTLRLAADEGDRSRPIRCTWAVMAPRPAPIRSSCGVAISRTAPLTDPTEFDYVVVVGGLLHGGEQVDREIIDYLRRCDEAQVPLVGVCTGSFILSRAGLMRGRRCCVSWFHVEDFAAEFPDQTPDADQLFVDDGDRITCAGGGGVADLAAFLVHRHVGLTAAQKSLHVLQLQDARAGSEAQPHGGPATVGDARVRRAILLMEQHMSHPMSVDAIALRLGLSGRQLERLCRSATGRSPASLYRQIRLDHARRLLETTGKSVTDIAIETGFCDGAHFAQVFRGAFGFAPRAARAQAGLGRGPVMPIEAASG</sequence>